<evidence type="ECO:0000313" key="2">
    <source>
        <dbReference type="EMBL" id="KAJ1194780.1"/>
    </source>
</evidence>
<dbReference type="AlphaFoldDB" id="A0AAV7V084"/>
<protein>
    <submittedName>
        <fullName evidence="2">Uncharacterized protein</fullName>
    </submittedName>
</protein>
<proteinExistence type="predicted"/>
<gene>
    <name evidence="2" type="ORF">NDU88_004066</name>
</gene>
<dbReference type="Proteomes" id="UP001066276">
    <property type="component" value="Chromosome 2_2"/>
</dbReference>
<evidence type="ECO:0000256" key="1">
    <source>
        <dbReference type="SAM" id="MobiDB-lite"/>
    </source>
</evidence>
<feature type="region of interest" description="Disordered" evidence="1">
    <location>
        <begin position="85"/>
        <end position="114"/>
    </location>
</feature>
<evidence type="ECO:0000313" key="3">
    <source>
        <dbReference type="Proteomes" id="UP001066276"/>
    </source>
</evidence>
<keyword evidence="3" id="KW-1185">Reference proteome</keyword>
<accession>A0AAV7V084</accession>
<dbReference type="EMBL" id="JANPWB010000004">
    <property type="protein sequence ID" value="KAJ1194780.1"/>
    <property type="molecule type" value="Genomic_DNA"/>
</dbReference>
<comment type="caution">
    <text evidence="2">The sequence shown here is derived from an EMBL/GenBank/DDBJ whole genome shotgun (WGS) entry which is preliminary data.</text>
</comment>
<sequence length="137" mass="14534">MVSGSNQTGINGRCVPCWAHAGHLVMGTKPCGGVAWGSWSEQPTDGALARGPPSALILTHQLHSLRTRLPPQGPGGVSAEKHKIAEVAGRGGARKRQRPPDPKMANRTGPTANEARAVIGRHLGRLIYADSPEEKRR</sequence>
<reference evidence="2" key="1">
    <citation type="journal article" date="2022" name="bioRxiv">
        <title>Sequencing and chromosome-scale assembly of the giantPleurodeles waltlgenome.</title>
        <authorList>
            <person name="Brown T."/>
            <person name="Elewa A."/>
            <person name="Iarovenko S."/>
            <person name="Subramanian E."/>
            <person name="Araus A.J."/>
            <person name="Petzold A."/>
            <person name="Susuki M."/>
            <person name="Suzuki K.-i.T."/>
            <person name="Hayashi T."/>
            <person name="Toyoda A."/>
            <person name="Oliveira C."/>
            <person name="Osipova E."/>
            <person name="Leigh N.D."/>
            <person name="Simon A."/>
            <person name="Yun M.H."/>
        </authorList>
    </citation>
    <scope>NUCLEOTIDE SEQUENCE</scope>
    <source>
        <strain evidence="2">20211129_DDA</strain>
        <tissue evidence="2">Liver</tissue>
    </source>
</reference>
<name>A0AAV7V084_PLEWA</name>
<organism evidence="2 3">
    <name type="scientific">Pleurodeles waltl</name>
    <name type="common">Iberian ribbed newt</name>
    <dbReference type="NCBI Taxonomy" id="8319"/>
    <lineage>
        <taxon>Eukaryota</taxon>
        <taxon>Metazoa</taxon>
        <taxon>Chordata</taxon>
        <taxon>Craniata</taxon>
        <taxon>Vertebrata</taxon>
        <taxon>Euteleostomi</taxon>
        <taxon>Amphibia</taxon>
        <taxon>Batrachia</taxon>
        <taxon>Caudata</taxon>
        <taxon>Salamandroidea</taxon>
        <taxon>Salamandridae</taxon>
        <taxon>Pleurodelinae</taxon>
        <taxon>Pleurodeles</taxon>
    </lineage>
</organism>